<accession>A0A6A6GJ75</accession>
<dbReference type="SUPFAM" id="SSF117281">
    <property type="entry name" value="Kelch motif"/>
    <property type="match status" value="1"/>
</dbReference>
<keyword evidence="3" id="KW-1185">Reference proteome</keyword>
<dbReference type="EMBL" id="ML992503">
    <property type="protein sequence ID" value="KAF2225530.1"/>
    <property type="molecule type" value="Genomic_DNA"/>
</dbReference>
<reference evidence="3" key="1">
    <citation type="journal article" date="2020" name="Stud. Mycol.">
        <title>101 Dothideomycetes genomes: A test case for predicting lifestyles and emergence of pathogens.</title>
        <authorList>
            <person name="Haridas S."/>
            <person name="Albert R."/>
            <person name="Binder M."/>
            <person name="Bloem J."/>
            <person name="LaButti K."/>
            <person name="Salamov A."/>
            <person name="Andreopoulos B."/>
            <person name="Baker S."/>
            <person name="Barry K."/>
            <person name="Bills G."/>
            <person name="Bluhm B."/>
            <person name="Cannon C."/>
            <person name="Castanera R."/>
            <person name="Culley D."/>
            <person name="Daum C."/>
            <person name="Ezra D."/>
            <person name="Gonzalez J."/>
            <person name="Henrissat B."/>
            <person name="Kuo A."/>
            <person name="Liang C."/>
            <person name="Lipzen A."/>
            <person name="Lutzoni F."/>
            <person name="Magnuson J."/>
            <person name="Mondo S."/>
            <person name="Nolan M."/>
            <person name="Ohm R."/>
            <person name="Pangilinan J."/>
            <person name="Park H.-J."/>
            <person name="Ramirez L."/>
            <person name="Alfaro M."/>
            <person name="Sun H."/>
            <person name="Tritt A."/>
            <person name="Yoshinaga Y."/>
            <person name="Zwiers L.-H."/>
            <person name="Turgeon B."/>
            <person name="Goodwin S."/>
            <person name="Spatafora J."/>
            <person name="Crous P."/>
            <person name="Grigoriev I."/>
        </authorList>
    </citation>
    <scope>NUCLEOTIDE SEQUENCE [LARGE SCALE GENOMIC DNA]</scope>
    <source>
        <strain evidence="3">CECT 20119</strain>
    </source>
</reference>
<gene>
    <name evidence="2" type="ORF">BDZ85DRAFT_212856</name>
</gene>
<dbReference type="OrthoDB" id="10250130at2759"/>
<protein>
    <recommendedName>
        <fullName evidence="4">Galactose oxidase</fullName>
    </recommendedName>
</protein>
<dbReference type="AlphaFoldDB" id="A0A6A6GJ75"/>
<evidence type="ECO:0008006" key="4">
    <source>
        <dbReference type="Google" id="ProtNLM"/>
    </source>
</evidence>
<name>A0A6A6GJ75_9PEZI</name>
<proteinExistence type="predicted"/>
<evidence type="ECO:0000256" key="1">
    <source>
        <dbReference type="SAM" id="MobiDB-lite"/>
    </source>
</evidence>
<dbReference type="Proteomes" id="UP000799538">
    <property type="component" value="Unassembled WGS sequence"/>
</dbReference>
<organism evidence="2 3">
    <name type="scientific">Elsinoe ampelina</name>
    <dbReference type="NCBI Taxonomy" id="302913"/>
    <lineage>
        <taxon>Eukaryota</taxon>
        <taxon>Fungi</taxon>
        <taxon>Dikarya</taxon>
        <taxon>Ascomycota</taxon>
        <taxon>Pezizomycotina</taxon>
        <taxon>Dothideomycetes</taxon>
        <taxon>Dothideomycetidae</taxon>
        <taxon>Myriangiales</taxon>
        <taxon>Elsinoaceae</taxon>
        <taxon>Elsinoe</taxon>
    </lineage>
</organism>
<dbReference type="Pfam" id="PF24681">
    <property type="entry name" value="Kelch_KLHDC2_KLHL20_DRC7"/>
    <property type="match status" value="1"/>
</dbReference>
<dbReference type="Gene3D" id="2.120.10.80">
    <property type="entry name" value="Kelch-type beta propeller"/>
    <property type="match status" value="2"/>
</dbReference>
<sequence>MAEAAGAFYAVETFVEGAIAAAKGVYDPTLPLRVDLLPVKDIDLPRYNHTVSLVKGRAYVFGGITKKDGGKEELADNDVHVIILPISGTEGSDYKKIDSSSDSPPPRQGHSAAVIDDYIFIYGGATLSGEPLDEAATVWAFSTTASSWKKLTPAHGTNTPPNRTQHASVATPHPQKPFKRTDENLIPQLTSDPSKHVPEPPVPLTYGTLIIHGGISLPTSDPYNDVWSLDISTLTWSPLPTPTSHVRPSPSPCLALDSTRLYTYAAGTVHALTLTASATSDPAGSGPDELGVSALSPWAPLSKASHSEGSGSRSGAFISPITTGQGRNYLALLGGSGRGDIWTLQLRPEGMTAASFKDAARMAVSKGTGEKEWAEVRYFDGEGVMVQEGQEGR</sequence>
<feature type="non-terminal residue" evidence="2">
    <location>
        <position position="393"/>
    </location>
</feature>
<evidence type="ECO:0000313" key="2">
    <source>
        <dbReference type="EMBL" id="KAF2225530.1"/>
    </source>
</evidence>
<evidence type="ECO:0000313" key="3">
    <source>
        <dbReference type="Proteomes" id="UP000799538"/>
    </source>
</evidence>
<dbReference type="InterPro" id="IPR015915">
    <property type="entry name" value="Kelch-typ_b-propeller"/>
</dbReference>
<feature type="compositionally biased region" description="Polar residues" evidence="1">
    <location>
        <begin position="150"/>
        <end position="168"/>
    </location>
</feature>
<dbReference type="PANTHER" id="PTHR23244">
    <property type="entry name" value="KELCH REPEAT DOMAIN"/>
    <property type="match status" value="1"/>
</dbReference>
<dbReference type="PANTHER" id="PTHR23244:SF471">
    <property type="entry name" value="GUANINE NUCLEOTIDE-BINDING PROTEIN SUBUNIT BETA 1-RELATED"/>
    <property type="match status" value="1"/>
</dbReference>
<feature type="region of interest" description="Disordered" evidence="1">
    <location>
        <begin position="150"/>
        <end position="180"/>
    </location>
</feature>